<dbReference type="GO" id="GO:0019888">
    <property type="term" value="F:protein phosphatase regulator activity"/>
    <property type="evidence" value="ECO:0007669"/>
    <property type="project" value="TreeGrafter"/>
</dbReference>
<feature type="repeat" description="HEAT" evidence="2">
    <location>
        <begin position="348"/>
        <end position="386"/>
    </location>
</feature>
<evidence type="ECO:0000313" key="3">
    <source>
        <dbReference type="EMBL" id="ESL06387.1"/>
    </source>
</evidence>
<feature type="repeat" description="HEAT" evidence="2">
    <location>
        <begin position="190"/>
        <end position="227"/>
    </location>
</feature>
<reference evidence="3 4" key="1">
    <citation type="submission" date="2013-07" db="EMBL/GenBank/DDBJ databases">
        <authorList>
            <person name="Stoco P.H."/>
            <person name="Wagner G."/>
            <person name="Gerber A."/>
            <person name="Zaha A."/>
            <person name="Thompson C."/>
            <person name="Bartholomeu D.C."/>
            <person name="Luckemeyer D.D."/>
            <person name="Bahia D."/>
            <person name="Loreto E."/>
            <person name="Prestes E.B."/>
            <person name="Lima F.M."/>
            <person name="Rodrigues-Luiz G."/>
            <person name="Vallejo G.A."/>
            <person name="Filho J.F."/>
            <person name="Monteiro K.M."/>
            <person name="Tyler K.M."/>
            <person name="de Almeida L.G."/>
            <person name="Ortiz M.F."/>
            <person name="Siervo M.A."/>
            <person name="de Moraes M.H."/>
            <person name="Cunha O.L."/>
            <person name="Mendonca-Neto R."/>
            <person name="Silva R."/>
            <person name="Teixeira S.M."/>
            <person name="Murta S.M."/>
            <person name="Sincero T.C."/>
            <person name="Mendes T.A."/>
            <person name="Urmenyi T.P."/>
            <person name="Silva V.G."/>
            <person name="da Rocha W.D."/>
            <person name="Andersson B."/>
            <person name="Romanha A.J."/>
            <person name="Steindel M."/>
            <person name="de Vasconcelos A.T."/>
            <person name="Grisard E.C."/>
        </authorList>
    </citation>
    <scope>NUCLEOTIDE SEQUENCE [LARGE SCALE GENOMIC DNA]</scope>
    <source>
        <strain evidence="3 4">SC58</strain>
    </source>
</reference>
<evidence type="ECO:0008006" key="5">
    <source>
        <dbReference type="Google" id="ProtNLM"/>
    </source>
</evidence>
<gene>
    <name evidence="3" type="ORF">TRSC58_05941</name>
</gene>
<dbReference type="InterPro" id="IPR021133">
    <property type="entry name" value="HEAT_type_2"/>
</dbReference>
<keyword evidence="1" id="KW-0677">Repeat</keyword>
<keyword evidence="4" id="KW-1185">Reference proteome</keyword>
<dbReference type="FunFam" id="1.25.10.10:FF:000514">
    <property type="entry name" value="HEAT repeats/HEAT repeat, putative"/>
    <property type="match status" value="1"/>
</dbReference>
<accession>A0A061IZB3</accession>
<sequence length="600" mass="66512">MIDELEHDGEEDFIFNEYAIDDTLDPLSRLLNYHSSGFSLQREFLLREIGDTVKFSGFDQSAKLIVPILTEFTSDCEPSVRQMLVGQLPEVAKFFVEQGGDAGYECLLSRFLPIGFELLIDKNVEVGASALTSLTELAELVKPDDVHDHLLNVVVMLAHDERAEEYRVVAARLFNGLAAIFGKNCCVKDVLPELELLANDSNFSVRKAVGENLGIISKVVEEDTAENVVLPIFLNLCKDEIWGVRKVCVSSIEGIALAVVPEARVSKLLPAYLLLLQDSSRWVRNGAHDSLGTFLHTLRPSDLSPGLLKLYTDMAFRSENGDTVYSEPCAFALPAVLQVAGRERWNEVADAYATLLKDVKWKVRRSLAYSLHEIALILGQEITESDLVAAFELLLRDLDEVRLGVVLHADIFLGVVGPTVRERLAPLLCHVPLESENWRVRNVVAQRIGDVGVLLDPVNSTVLNIIINLVVRLLDDSVMEVRRSTYRSAAILLQHLASAGGENSCGGYIQTLVQIADLHSFRERLMFPYIAEEVAKLGTPSLVEQYFLSGLLKLAKDEVGNVRLAVAAVMTRTFLVDPYWSTNPKILQVKGLLDEKNSSG</sequence>
<dbReference type="Gene3D" id="1.25.10.10">
    <property type="entry name" value="Leucine-rich Repeat Variant"/>
    <property type="match status" value="1"/>
</dbReference>
<evidence type="ECO:0000313" key="4">
    <source>
        <dbReference type="Proteomes" id="UP000031737"/>
    </source>
</evidence>
<dbReference type="Proteomes" id="UP000031737">
    <property type="component" value="Unassembled WGS sequence"/>
</dbReference>
<feature type="repeat" description="HEAT" evidence="2">
    <location>
        <begin position="111"/>
        <end position="149"/>
    </location>
</feature>
<dbReference type="PROSITE" id="PS50077">
    <property type="entry name" value="HEAT_REPEAT"/>
    <property type="match status" value="6"/>
</dbReference>
<dbReference type="EMBL" id="AUPL01005941">
    <property type="protein sequence ID" value="ESL06387.1"/>
    <property type="molecule type" value="Genomic_DNA"/>
</dbReference>
<dbReference type="InterPro" id="IPR011989">
    <property type="entry name" value="ARM-like"/>
</dbReference>
<feature type="repeat" description="HEAT" evidence="2">
    <location>
        <begin position="268"/>
        <end position="305"/>
    </location>
</feature>
<dbReference type="PANTHER" id="PTHR10648">
    <property type="entry name" value="SERINE/THREONINE-PROTEIN PHOSPHATASE PP2A 65 KDA REGULATORY SUBUNIT"/>
    <property type="match status" value="1"/>
</dbReference>
<dbReference type="PANTHER" id="PTHR10648:SF1">
    <property type="entry name" value="SERINE_THREONINE-PROTEIN PHOSPHATASE 4 REGULATORY SUBUNIT 1"/>
    <property type="match status" value="1"/>
</dbReference>
<protein>
    <recommendedName>
        <fullName evidence="5">Serine/threonine-protein phosphatase 4 regulatory subunit 1</fullName>
    </recommendedName>
</protein>
<organism evidence="3 4">
    <name type="scientific">Trypanosoma rangeli SC58</name>
    <dbReference type="NCBI Taxonomy" id="429131"/>
    <lineage>
        <taxon>Eukaryota</taxon>
        <taxon>Discoba</taxon>
        <taxon>Euglenozoa</taxon>
        <taxon>Kinetoplastea</taxon>
        <taxon>Metakinetoplastina</taxon>
        <taxon>Trypanosomatida</taxon>
        <taxon>Trypanosomatidae</taxon>
        <taxon>Trypanosoma</taxon>
        <taxon>Herpetosoma</taxon>
    </lineage>
</organism>
<evidence type="ECO:0000256" key="2">
    <source>
        <dbReference type="PROSITE-ProRule" id="PRU00103"/>
    </source>
</evidence>
<evidence type="ECO:0000256" key="1">
    <source>
        <dbReference type="ARBA" id="ARBA00022737"/>
    </source>
</evidence>
<dbReference type="InterPro" id="IPR016024">
    <property type="entry name" value="ARM-type_fold"/>
</dbReference>
<dbReference type="VEuPathDB" id="TriTrypDB:TRSC58_05941"/>
<dbReference type="OrthoDB" id="340346at2759"/>
<comment type="caution">
    <text evidence="3">The sequence shown here is derived from an EMBL/GenBank/DDBJ whole genome shotgun (WGS) entry which is preliminary data.</text>
</comment>
<proteinExistence type="predicted"/>
<dbReference type="SUPFAM" id="SSF48371">
    <property type="entry name" value="ARM repeat"/>
    <property type="match status" value="1"/>
</dbReference>
<dbReference type="AlphaFoldDB" id="A0A061IZB3"/>
<feature type="repeat" description="HEAT" evidence="2">
    <location>
        <begin position="65"/>
        <end position="98"/>
    </location>
</feature>
<dbReference type="InterPro" id="IPR051023">
    <property type="entry name" value="PP2A_Regulatory_Subunit_A"/>
</dbReference>
<name>A0A061IZB3_TRYRA</name>
<dbReference type="GO" id="GO:0005737">
    <property type="term" value="C:cytoplasm"/>
    <property type="evidence" value="ECO:0007669"/>
    <property type="project" value="TreeGrafter"/>
</dbReference>
<feature type="repeat" description="HEAT" evidence="2">
    <location>
        <begin position="229"/>
        <end position="267"/>
    </location>
</feature>